<dbReference type="GO" id="GO:0043022">
    <property type="term" value="F:ribosome binding"/>
    <property type="evidence" value="ECO:0007669"/>
    <property type="project" value="TreeGrafter"/>
</dbReference>
<dbReference type="GO" id="GO:0046872">
    <property type="term" value="F:metal ion binding"/>
    <property type="evidence" value="ECO:0007669"/>
    <property type="project" value="UniProtKB-KW"/>
</dbReference>
<dbReference type="KEGG" id="eff:skT53_07050"/>
<keyword evidence="2 8" id="KW-0479">Metal-binding</keyword>
<evidence type="ECO:0000256" key="6">
    <source>
        <dbReference type="HAMAP-Rule" id="MF_00900"/>
    </source>
</evidence>
<feature type="domain" description="Hflx-type G" evidence="9">
    <location>
        <begin position="201"/>
        <end position="372"/>
    </location>
</feature>
<evidence type="ECO:0000313" key="10">
    <source>
        <dbReference type="EMBL" id="BCJ85720.1"/>
    </source>
</evidence>
<feature type="binding site" evidence="7">
    <location>
        <begin position="350"/>
        <end position="352"/>
    </location>
    <ligand>
        <name>GTP</name>
        <dbReference type="ChEBI" id="CHEBI:37565"/>
    </ligand>
</feature>
<evidence type="ECO:0000256" key="8">
    <source>
        <dbReference type="PIRSR" id="PIRSR006809-2"/>
    </source>
</evidence>
<protein>
    <recommendedName>
        <fullName evidence="6">GTPase HflX</fullName>
    </recommendedName>
    <alternativeName>
        <fullName evidence="6">GTP-binding protein HflX</fullName>
    </alternativeName>
</protein>
<evidence type="ECO:0000256" key="2">
    <source>
        <dbReference type="ARBA" id="ARBA00022723"/>
    </source>
</evidence>
<dbReference type="InterPro" id="IPR027417">
    <property type="entry name" value="P-loop_NTPase"/>
</dbReference>
<comment type="subcellular location">
    <subcellularLocation>
        <location evidence="6">Cytoplasm</location>
    </subcellularLocation>
    <text evidence="6">May associate with membranes.</text>
</comment>
<evidence type="ECO:0000256" key="7">
    <source>
        <dbReference type="PIRSR" id="PIRSR006809-1"/>
    </source>
</evidence>
<dbReference type="GO" id="GO:0005525">
    <property type="term" value="F:GTP binding"/>
    <property type="evidence" value="ECO:0007669"/>
    <property type="project" value="UniProtKB-UniRule"/>
</dbReference>
<comment type="cofactor">
    <cofactor evidence="8">
        <name>Mg(2+)</name>
        <dbReference type="ChEBI" id="CHEBI:18420"/>
    </cofactor>
</comment>
<dbReference type="InterPro" id="IPR025121">
    <property type="entry name" value="GTPase_HflX_N"/>
</dbReference>
<dbReference type="NCBIfam" id="TIGR03156">
    <property type="entry name" value="GTP_HflX"/>
    <property type="match status" value="1"/>
</dbReference>
<dbReference type="Gene3D" id="3.40.50.300">
    <property type="entry name" value="P-loop containing nucleotide triphosphate hydrolases"/>
    <property type="match status" value="1"/>
</dbReference>
<dbReference type="RefSeq" id="WP_200759801.1">
    <property type="nucleotide sequence ID" value="NZ_AP023366.1"/>
</dbReference>
<evidence type="ECO:0000256" key="3">
    <source>
        <dbReference type="ARBA" id="ARBA00022741"/>
    </source>
</evidence>
<feature type="binding site" evidence="8">
    <location>
        <position position="241"/>
    </location>
    <ligand>
        <name>Mg(2+)</name>
        <dbReference type="ChEBI" id="CHEBI:18420"/>
    </ligand>
</feature>
<feature type="binding site" evidence="7">
    <location>
        <begin position="207"/>
        <end position="214"/>
    </location>
    <ligand>
        <name>GTP</name>
        <dbReference type="ChEBI" id="CHEBI:37565"/>
    </ligand>
</feature>
<evidence type="ECO:0000313" key="11">
    <source>
        <dbReference type="Proteomes" id="UP000593802"/>
    </source>
</evidence>
<dbReference type="Pfam" id="PF13167">
    <property type="entry name" value="GTP-bdg_N"/>
    <property type="match status" value="1"/>
</dbReference>
<dbReference type="Proteomes" id="UP000593802">
    <property type="component" value="Chromosome"/>
</dbReference>
<reference evidence="10 11" key="1">
    <citation type="submission" date="2020-08" db="EMBL/GenBank/DDBJ databases">
        <title>Complete Genome Sequence of Effusibacillus dendaii Strain skT53, Isolated from Farmland soil.</title>
        <authorList>
            <person name="Konishi T."/>
            <person name="Kawasaki H."/>
        </authorList>
    </citation>
    <scope>NUCLEOTIDE SEQUENCE [LARGE SCALE GENOMIC DNA]</scope>
    <source>
        <strain evidence="11">skT53</strain>
    </source>
</reference>
<proteinExistence type="inferred from homology"/>
<evidence type="ECO:0000259" key="9">
    <source>
        <dbReference type="PROSITE" id="PS51705"/>
    </source>
</evidence>
<dbReference type="GO" id="GO:0005737">
    <property type="term" value="C:cytoplasm"/>
    <property type="evidence" value="ECO:0007669"/>
    <property type="project" value="UniProtKB-SubCell"/>
</dbReference>
<keyword evidence="4 8" id="KW-0460">Magnesium</keyword>
<keyword evidence="1 6" id="KW-0963">Cytoplasm</keyword>
<dbReference type="InterPro" id="IPR042108">
    <property type="entry name" value="GTPase_HflX_N_sf"/>
</dbReference>
<dbReference type="SUPFAM" id="SSF52540">
    <property type="entry name" value="P-loop containing nucleoside triphosphate hydrolases"/>
    <property type="match status" value="1"/>
</dbReference>
<dbReference type="GO" id="GO:0003924">
    <property type="term" value="F:GTPase activity"/>
    <property type="evidence" value="ECO:0007669"/>
    <property type="project" value="UniProtKB-UniRule"/>
</dbReference>
<dbReference type="PROSITE" id="PS51705">
    <property type="entry name" value="G_HFLX"/>
    <property type="match status" value="1"/>
</dbReference>
<keyword evidence="5 6" id="KW-0342">GTP-binding</keyword>
<dbReference type="Pfam" id="PF16360">
    <property type="entry name" value="GTP-bdg_M"/>
    <property type="match status" value="1"/>
</dbReference>
<evidence type="ECO:0000256" key="4">
    <source>
        <dbReference type="ARBA" id="ARBA00022842"/>
    </source>
</evidence>
<comment type="function">
    <text evidence="6">GTPase that associates with the 50S ribosomal subunit and may have a role during protein synthesis or ribosome biogenesis.</text>
</comment>
<dbReference type="InterPro" id="IPR030394">
    <property type="entry name" value="G_HFLX_dom"/>
</dbReference>
<dbReference type="HAMAP" id="MF_00900">
    <property type="entry name" value="GTPase_HflX"/>
    <property type="match status" value="1"/>
</dbReference>
<dbReference type="FunFam" id="3.40.50.11060:FF:000001">
    <property type="entry name" value="GTPase HflX"/>
    <property type="match status" value="1"/>
</dbReference>
<dbReference type="Gene3D" id="3.40.50.11060">
    <property type="entry name" value="GTPase HflX, N-terminal domain"/>
    <property type="match status" value="1"/>
</dbReference>
<dbReference type="PRINTS" id="PR00326">
    <property type="entry name" value="GTP1OBG"/>
</dbReference>
<evidence type="ECO:0000256" key="5">
    <source>
        <dbReference type="ARBA" id="ARBA00023134"/>
    </source>
</evidence>
<feature type="binding site" evidence="7">
    <location>
        <begin position="239"/>
        <end position="243"/>
    </location>
    <ligand>
        <name>GTP</name>
        <dbReference type="ChEBI" id="CHEBI:37565"/>
    </ligand>
</feature>
<dbReference type="AlphaFoldDB" id="A0A7I8DB21"/>
<comment type="subunit">
    <text evidence="6">Monomer. Associates with the 50S ribosomal subunit.</text>
</comment>
<name>A0A7I8DB21_9BACL</name>
<dbReference type="InterPro" id="IPR006073">
    <property type="entry name" value="GTP-bd"/>
</dbReference>
<feature type="binding site" evidence="8">
    <location>
        <position position="214"/>
    </location>
    <ligand>
        <name>Mg(2+)</name>
        <dbReference type="ChEBI" id="CHEBI:18420"/>
    </ligand>
</feature>
<dbReference type="PANTHER" id="PTHR10229:SF0">
    <property type="entry name" value="GTP-BINDING PROTEIN 6-RELATED"/>
    <property type="match status" value="1"/>
</dbReference>
<dbReference type="PIRSF" id="PIRSF006809">
    <property type="entry name" value="GTP-binding_hflX_prd"/>
    <property type="match status" value="1"/>
</dbReference>
<dbReference type="CDD" id="cd01878">
    <property type="entry name" value="HflX"/>
    <property type="match status" value="1"/>
</dbReference>
<dbReference type="InterPro" id="IPR032305">
    <property type="entry name" value="GTP-bd_M"/>
</dbReference>
<dbReference type="PANTHER" id="PTHR10229">
    <property type="entry name" value="GTP-BINDING PROTEIN HFLX"/>
    <property type="match status" value="1"/>
</dbReference>
<keyword evidence="11" id="KW-1185">Reference proteome</keyword>
<feature type="binding site" evidence="7">
    <location>
        <begin position="327"/>
        <end position="330"/>
    </location>
    <ligand>
        <name>GTP</name>
        <dbReference type="ChEBI" id="CHEBI:37565"/>
    </ligand>
</feature>
<accession>A0A7I8DB21</accession>
<gene>
    <name evidence="6 10" type="primary">hflX</name>
    <name evidence="10" type="ORF">skT53_07050</name>
</gene>
<comment type="similarity">
    <text evidence="6">Belongs to the TRAFAC class OBG-HflX-like GTPase superfamily. HflX GTPase family.</text>
</comment>
<feature type="binding site" evidence="7">
    <location>
        <begin position="261"/>
        <end position="264"/>
    </location>
    <ligand>
        <name>GTP</name>
        <dbReference type="ChEBI" id="CHEBI:37565"/>
    </ligand>
</feature>
<dbReference type="InterPro" id="IPR016496">
    <property type="entry name" value="GTPase_HflX"/>
</dbReference>
<dbReference type="Pfam" id="PF01926">
    <property type="entry name" value="MMR_HSR1"/>
    <property type="match status" value="1"/>
</dbReference>
<keyword evidence="3 6" id="KW-0547">Nucleotide-binding</keyword>
<sequence length="436" mass="48736">MIDLGRDREKAILVGLHTDRTDTRIWKLAFEELTGLVETAGARVVASLVQNRSEADPATYIGKGKLQELTALAEELEADIIVFDSELTPVHVRNLENCLPCKVLDRTQIILDIFAERAKTKEGKLQVELAQLSYLMPRLSGKGKAMSRLGGGIGTRGPGETKLEIDRRRIRGKIADLKTELREVRLHRSTQRQRRKKQQVPVIALVGYTNAGKSTILHALTERFGAGSQTTAEGQNRLFDTLDPTARKIGLPQGGTVIVTDTVGFIQQLPHHLIDSFRATLEETNEADVLLHIVDASHPAHDIQMDTVYQVLNELHVLDKPIITVFNKMDYLNGEFLPDDPKALYTVKMSALNGNGLPQLMQAIDSCINTKSQHMSVILPYDEGSLTSALHERCKVYQQRFLENGIYLDLDAVPELAKQLERFQVNPEILEKENKV</sequence>
<dbReference type="Gene3D" id="6.10.250.2860">
    <property type="match status" value="1"/>
</dbReference>
<dbReference type="EMBL" id="AP023366">
    <property type="protein sequence ID" value="BCJ85720.1"/>
    <property type="molecule type" value="Genomic_DNA"/>
</dbReference>
<evidence type="ECO:0000256" key="1">
    <source>
        <dbReference type="ARBA" id="ARBA00022490"/>
    </source>
</evidence>
<organism evidence="10 11">
    <name type="scientific">Effusibacillus dendaii</name>
    <dbReference type="NCBI Taxonomy" id="2743772"/>
    <lineage>
        <taxon>Bacteria</taxon>
        <taxon>Bacillati</taxon>
        <taxon>Bacillota</taxon>
        <taxon>Bacilli</taxon>
        <taxon>Bacillales</taxon>
        <taxon>Alicyclobacillaceae</taxon>
        <taxon>Effusibacillus</taxon>
    </lineage>
</organism>